<comment type="caution">
    <text evidence="1">The sequence shown here is derived from an EMBL/GenBank/DDBJ whole genome shotgun (WGS) entry which is preliminary data.</text>
</comment>
<keyword evidence="2" id="KW-1185">Reference proteome</keyword>
<dbReference type="EMBL" id="MU276029">
    <property type="protein sequence ID" value="KAI0043187.1"/>
    <property type="molecule type" value="Genomic_DNA"/>
</dbReference>
<name>A0ACB8RH06_9AGAM</name>
<reference evidence="1" key="1">
    <citation type="submission" date="2021-02" db="EMBL/GenBank/DDBJ databases">
        <authorList>
            <consortium name="DOE Joint Genome Institute"/>
            <person name="Ahrendt S."/>
            <person name="Looney B.P."/>
            <person name="Miyauchi S."/>
            <person name="Morin E."/>
            <person name="Drula E."/>
            <person name="Courty P.E."/>
            <person name="Chicoki N."/>
            <person name="Fauchery L."/>
            <person name="Kohler A."/>
            <person name="Kuo A."/>
            <person name="Labutti K."/>
            <person name="Pangilinan J."/>
            <person name="Lipzen A."/>
            <person name="Riley R."/>
            <person name="Andreopoulos W."/>
            <person name="He G."/>
            <person name="Johnson J."/>
            <person name="Barry K.W."/>
            <person name="Grigoriev I.V."/>
            <person name="Nagy L."/>
            <person name="Hibbett D."/>
            <person name="Henrissat B."/>
            <person name="Matheny P.B."/>
            <person name="Labbe J."/>
            <person name="Martin F."/>
        </authorList>
    </citation>
    <scope>NUCLEOTIDE SEQUENCE</scope>
    <source>
        <strain evidence="1">FP105234-sp</strain>
    </source>
</reference>
<proteinExistence type="predicted"/>
<accession>A0ACB8RH06</accession>
<evidence type="ECO:0000313" key="1">
    <source>
        <dbReference type="EMBL" id="KAI0043187.1"/>
    </source>
</evidence>
<reference evidence="1" key="2">
    <citation type="journal article" date="2022" name="New Phytol.">
        <title>Evolutionary transition to the ectomycorrhizal habit in the genomes of a hyperdiverse lineage of mushroom-forming fungi.</title>
        <authorList>
            <person name="Looney B."/>
            <person name="Miyauchi S."/>
            <person name="Morin E."/>
            <person name="Drula E."/>
            <person name="Courty P.E."/>
            <person name="Kohler A."/>
            <person name="Kuo A."/>
            <person name="LaButti K."/>
            <person name="Pangilinan J."/>
            <person name="Lipzen A."/>
            <person name="Riley R."/>
            <person name="Andreopoulos W."/>
            <person name="He G."/>
            <person name="Johnson J."/>
            <person name="Nolan M."/>
            <person name="Tritt A."/>
            <person name="Barry K.W."/>
            <person name="Grigoriev I.V."/>
            <person name="Nagy L.G."/>
            <person name="Hibbett D."/>
            <person name="Henrissat B."/>
            <person name="Matheny P.B."/>
            <person name="Labbe J."/>
            <person name="Martin F.M."/>
        </authorList>
    </citation>
    <scope>NUCLEOTIDE SEQUENCE</scope>
    <source>
        <strain evidence="1">FP105234-sp</strain>
    </source>
</reference>
<sequence length="1465" mass="157186">MHSRPRAQTSTAVPTAAHDAACSSTPDPPFDTRSPSLSYSGEYFSSPDPPSPSPNALFPLRKTSDSDDNLYTDSSPSRSFLRPPKGAALPDPSHFPDPYPFRAPHQYLSSTPPTLSSGGSSTASTRSSAYTSSGSALASGDYGNHFQIASGDDDEVIGVGITSDEVVHLLKQESPLSTSVSQSRAPIDQTRWSQSYSASLGSRSSLVRSNSTGGSHEKPGPSLNPKPSYDLSWQAVDERDEVDLTSEGETEETDLEEDEEEREEERTAAVVVAEEGRGLIVHGEGVATVTLQVQPGTTHLLVGSSSTPSALPLFLTNTLINVGNTLLALDISANFLGALPPALESCVHLEELNVSSNPLRALPLFVAQLTSLRVLIADSTGISTLPAPFLSLDKLHTLSVRRNKMYSLPNWLCLLSSLETLLVDGNPFQGPWKALVDPLLSKDAVGHMYPPSTPIFPLPSATTQDSESVTDTDVDELSDSPALETDDRAPEDEDTMTPARAMLERAATSPAPVTPVDSIASTRGVTRTRTTPNRAYFDRTRKTSDSRRSPAARTVSQHHTRKVPDSGYFGDHEVRRMKSAGELRPTTSPIPPSPQISQSPKLSESTRPALSQYGASASSSNLLSPLASGTVPPRFASLGVAAGSSSRLPLDKSLWDGLPPPADPSPSPLSTNRNVLRRPKTPPSKGSSPESSEKVPSRQRSRSSRKDEKDKDKDKNKESSGKWGFLKKMSMSKLRTDSPSSRPSTAAGRPGATPLSGVAEAAPRSMSSPMLTRLSNRIDVRLSSAGTLGIDLSTTPVPVSPAIVEPEPEPRPASSAVTITSPLPSPSPSPNFLSASSSNFLAPTTQTSRVAKRRSFLPIDGPPTLSIPVPSAAAFLPGLSVTSGNDDDARSLTPSPVPSETIEQVQRREEERAREAYTRALRSVMAYLRDMNDLSLAQQPQQPNPMSIYGAPAPDVSGSGSRSRRPTLVDSGRGASDMASSTASIISSSGTDQLRSMESITRLQNLSASHSVSVATTDSEGSGGAEERQFKDDSSKRALIIREIVETERTYVKGMQELVDIYIKPAHAPVNLLGGVSSAKETVVPAAERKIVFSGLDALFSFHKESFLPALEFAAAPVLKPAAVLAKEDPDGHITATAAKAVASAFISHAAFMKMYSSYINNFDHSVQRIKHWLSDRPTTGTTSPSSINGSPNLTSQVVGAGLMLSGVNSPGLVADVLAGGNGATPLTSSQRRRIKSYLKRCRLNPRHSQLNLEGYLLLPVQRIPRYRMLLEELGRSTPPTADYVDPLDKAVTEISSLATNMNEGKRESESRRKLVQWQARIRGKFPSPLVQPHRRLIMDGPLLLTRVVRKATIAFEVINSQGDTSNVQVECLSPEQTPRSLIGILCNDLLVLCRDPSEGKDPHSPVDLWAVLRMQTLPQPASIVHGNVLRLVDNKAILYFEALSTSVALTWFRAINLHIPTSKT</sequence>
<gene>
    <name evidence="1" type="ORF">FA95DRAFT_1563538</name>
</gene>
<protein>
    <submittedName>
        <fullName evidence="1">Uncharacterized protein</fullName>
    </submittedName>
</protein>
<organism evidence="1 2">
    <name type="scientific">Auriscalpium vulgare</name>
    <dbReference type="NCBI Taxonomy" id="40419"/>
    <lineage>
        <taxon>Eukaryota</taxon>
        <taxon>Fungi</taxon>
        <taxon>Dikarya</taxon>
        <taxon>Basidiomycota</taxon>
        <taxon>Agaricomycotina</taxon>
        <taxon>Agaricomycetes</taxon>
        <taxon>Russulales</taxon>
        <taxon>Auriscalpiaceae</taxon>
        <taxon>Auriscalpium</taxon>
    </lineage>
</organism>
<dbReference type="Proteomes" id="UP000814033">
    <property type="component" value="Unassembled WGS sequence"/>
</dbReference>
<evidence type="ECO:0000313" key="2">
    <source>
        <dbReference type="Proteomes" id="UP000814033"/>
    </source>
</evidence>